<reference evidence="1" key="1">
    <citation type="submission" date="2014-11" db="EMBL/GenBank/DDBJ databases">
        <authorList>
            <person name="Amaro Gonzalez C."/>
        </authorList>
    </citation>
    <scope>NUCLEOTIDE SEQUENCE</scope>
</reference>
<accession>A0A0E9WUF8</accession>
<organism evidence="1">
    <name type="scientific">Anguilla anguilla</name>
    <name type="common">European freshwater eel</name>
    <name type="synonym">Muraena anguilla</name>
    <dbReference type="NCBI Taxonomy" id="7936"/>
    <lineage>
        <taxon>Eukaryota</taxon>
        <taxon>Metazoa</taxon>
        <taxon>Chordata</taxon>
        <taxon>Craniata</taxon>
        <taxon>Vertebrata</taxon>
        <taxon>Euteleostomi</taxon>
        <taxon>Actinopterygii</taxon>
        <taxon>Neopterygii</taxon>
        <taxon>Teleostei</taxon>
        <taxon>Anguilliformes</taxon>
        <taxon>Anguillidae</taxon>
        <taxon>Anguilla</taxon>
    </lineage>
</organism>
<dbReference type="EMBL" id="GBXM01015434">
    <property type="protein sequence ID" value="JAH93143.1"/>
    <property type="molecule type" value="Transcribed_RNA"/>
</dbReference>
<name>A0A0E9WUF8_ANGAN</name>
<reference evidence="1" key="2">
    <citation type="journal article" date="2015" name="Fish Shellfish Immunol.">
        <title>Early steps in the European eel (Anguilla anguilla)-Vibrio vulnificus interaction in the gills: Role of the RtxA13 toxin.</title>
        <authorList>
            <person name="Callol A."/>
            <person name="Pajuelo D."/>
            <person name="Ebbesson L."/>
            <person name="Teles M."/>
            <person name="MacKenzie S."/>
            <person name="Amaro C."/>
        </authorList>
    </citation>
    <scope>NUCLEOTIDE SEQUENCE</scope>
</reference>
<dbReference type="AlphaFoldDB" id="A0A0E9WUF8"/>
<sequence>MSSEYEALPMHNSTTVSLSSVRSLVKYICTYVYVYVRSCLSCGVKWTTLFSFKISEFNLQLQTVVILSHKITN</sequence>
<evidence type="ECO:0000313" key="1">
    <source>
        <dbReference type="EMBL" id="JAH93143.1"/>
    </source>
</evidence>
<proteinExistence type="predicted"/>
<protein>
    <submittedName>
        <fullName evidence="1">Uncharacterized protein</fullName>
    </submittedName>
</protein>